<reference evidence="1" key="2">
    <citation type="submission" date="2021-01" db="EMBL/GenBank/DDBJ databases">
        <authorList>
            <person name="Hahn C.R."/>
            <person name="Youssef N.H."/>
            <person name="Elshahed M."/>
        </authorList>
    </citation>
    <scope>NUCLEOTIDE SEQUENCE</scope>
    <source>
        <strain evidence="1">Zod_Metabat.24</strain>
    </source>
</reference>
<evidence type="ECO:0000313" key="2">
    <source>
        <dbReference type="Proteomes" id="UP000809273"/>
    </source>
</evidence>
<proteinExistence type="predicted"/>
<reference evidence="1" key="1">
    <citation type="journal article" date="2021" name="Environ. Microbiol.">
        <title>Genomic characterization of three novel Desulfobacterota classes expand the metabolic and phylogenetic diversity of the phylum.</title>
        <authorList>
            <person name="Murphy C.L."/>
            <person name="Biggerstaff J."/>
            <person name="Eichhorn A."/>
            <person name="Ewing E."/>
            <person name="Shahan R."/>
            <person name="Soriano D."/>
            <person name="Stewart S."/>
            <person name="VanMol K."/>
            <person name="Walker R."/>
            <person name="Walters P."/>
            <person name="Elshahed M.S."/>
            <person name="Youssef N.H."/>
        </authorList>
    </citation>
    <scope>NUCLEOTIDE SEQUENCE</scope>
    <source>
        <strain evidence="1">Zod_Metabat.24</strain>
    </source>
</reference>
<evidence type="ECO:0000313" key="1">
    <source>
        <dbReference type="EMBL" id="MBN1574308.1"/>
    </source>
</evidence>
<dbReference type="InterPro" id="IPR014995">
    <property type="entry name" value="DUF1844"/>
</dbReference>
<sequence>MSFIMSLSTSALIYLGEIPDPADNEHKKIVPLAKQMIDLISLLKEKTKGNLSADEDKYMENILFELRMLFVKAAPK</sequence>
<organism evidence="1 2">
    <name type="scientific">Candidatus Zymogenus saltonus</name>
    <dbReference type="NCBI Taxonomy" id="2844893"/>
    <lineage>
        <taxon>Bacteria</taxon>
        <taxon>Deltaproteobacteria</taxon>
        <taxon>Candidatus Zymogenia</taxon>
        <taxon>Candidatus Zymogeniales</taxon>
        <taxon>Candidatus Zymogenaceae</taxon>
        <taxon>Candidatus Zymogenus</taxon>
    </lineage>
</organism>
<dbReference type="EMBL" id="JAFGIX010000072">
    <property type="protein sequence ID" value="MBN1574308.1"/>
    <property type="molecule type" value="Genomic_DNA"/>
</dbReference>
<dbReference type="AlphaFoldDB" id="A0A9D8PQX1"/>
<gene>
    <name evidence="1" type="ORF">JW984_14005</name>
</gene>
<dbReference type="Pfam" id="PF08899">
    <property type="entry name" value="DUF1844"/>
    <property type="match status" value="1"/>
</dbReference>
<protein>
    <submittedName>
        <fullName evidence="1">DUF1844 domain-containing protein</fullName>
    </submittedName>
</protein>
<name>A0A9D8PQX1_9DELT</name>
<accession>A0A9D8PQX1</accession>
<comment type="caution">
    <text evidence="1">The sequence shown here is derived from an EMBL/GenBank/DDBJ whole genome shotgun (WGS) entry which is preliminary data.</text>
</comment>
<dbReference type="Proteomes" id="UP000809273">
    <property type="component" value="Unassembled WGS sequence"/>
</dbReference>